<evidence type="ECO:0000256" key="5">
    <source>
        <dbReference type="ARBA" id="ARBA00036813"/>
    </source>
</evidence>
<name>A0AAN4YRD8_ASPOZ</name>
<reference evidence="7" key="1">
    <citation type="submission" date="2023-04" db="EMBL/GenBank/DDBJ databases">
        <title>Aspergillus oryzae NBRC 4228.</title>
        <authorList>
            <person name="Ichikawa N."/>
            <person name="Sato H."/>
            <person name="Tonouchi N."/>
        </authorList>
    </citation>
    <scope>NUCLEOTIDE SEQUENCE</scope>
    <source>
        <strain evidence="7">NBRC 4228</strain>
    </source>
</reference>
<evidence type="ECO:0000256" key="2">
    <source>
        <dbReference type="ARBA" id="ARBA00022598"/>
    </source>
</evidence>
<dbReference type="GO" id="GO:0035336">
    <property type="term" value="P:long-chain fatty-acyl-CoA metabolic process"/>
    <property type="evidence" value="ECO:0007669"/>
    <property type="project" value="TreeGrafter"/>
</dbReference>
<evidence type="ECO:0000313" key="8">
    <source>
        <dbReference type="Proteomes" id="UP001165205"/>
    </source>
</evidence>
<dbReference type="Gene3D" id="3.40.50.12780">
    <property type="entry name" value="N-terminal domain of ligase-like"/>
    <property type="match status" value="1"/>
</dbReference>
<dbReference type="GO" id="GO:0005811">
    <property type="term" value="C:lipid droplet"/>
    <property type="evidence" value="ECO:0007669"/>
    <property type="project" value="TreeGrafter"/>
</dbReference>
<dbReference type="AlphaFoldDB" id="A0AAN4YRD8"/>
<dbReference type="InterPro" id="IPR000873">
    <property type="entry name" value="AMP-dep_synth/lig_dom"/>
</dbReference>
<sequence>MFCDPSLIPSVANVLKDVKSIKHIIWNSHFAPKQADLERLKTEYEDINVISFEDLRTLGEQNPVEPVPPSPEDLCCIMYTSGSTGPPKGVPLTHANVIAASKLIQLFAPRYAKTNVE</sequence>
<dbReference type="SUPFAM" id="SSF56801">
    <property type="entry name" value="Acetyl-CoA synthetase-like"/>
    <property type="match status" value="1"/>
</dbReference>
<keyword evidence="3" id="KW-0547">Nucleotide-binding</keyword>
<dbReference type="GO" id="GO:0005783">
    <property type="term" value="C:endoplasmic reticulum"/>
    <property type="evidence" value="ECO:0007669"/>
    <property type="project" value="TreeGrafter"/>
</dbReference>
<gene>
    <name evidence="7" type="ORF">Aory04_001014500</name>
</gene>
<evidence type="ECO:0000259" key="6">
    <source>
        <dbReference type="Pfam" id="PF00501"/>
    </source>
</evidence>
<comment type="similarity">
    <text evidence="1">Belongs to the ATP-dependent AMP-binding enzyme family.</text>
</comment>
<evidence type="ECO:0000256" key="1">
    <source>
        <dbReference type="ARBA" id="ARBA00006432"/>
    </source>
</evidence>
<comment type="caution">
    <text evidence="7">The sequence shown here is derived from an EMBL/GenBank/DDBJ whole genome shotgun (WGS) entry which is preliminary data.</text>
</comment>
<keyword evidence="4" id="KW-0067">ATP-binding</keyword>
<proteinExistence type="inferred from homology"/>
<comment type="catalytic activity">
    <reaction evidence="5">
        <text>a long-chain fatty acid + ATP + CoA = a long-chain fatty acyl-CoA + AMP + diphosphate</text>
        <dbReference type="Rhea" id="RHEA:15421"/>
        <dbReference type="ChEBI" id="CHEBI:30616"/>
        <dbReference type="ChEBI" id="CHEBI:33019"/>
        <dbReference type="ChEBI" id="CHEBI:57287"/>
        <dbReference type="ChEBI" id="CHEBI:57560"/>
        <dbReference type="ChEBI" id="CHEBI:83139"/>
        <dbReference type="ChEBI" id="CHEBI:456215"/>
        <dbReference type="EC" id="6.2.1.3"/>
    </reaction>
</comment>
<dbReference type="Proteomes" id="UP001165205">
    <property type="component" value="Unassembled WGS sequence"/>
</dbReference>
<dbReference type="PANTHER" id="PTHR43272">
    <property type="entry name" value="LONG-CHAIN-FATTY-ACID--COA LIGASE"/>
    <property type="match status" value="1"/>
</dbReference>
<dbReference type="PANTHER" id="PTHR43272:SF83">
    <property type="entry name" value="ACYL-COA SYNTHETASE LONG-CHAIN, ISOFORM J"/>
    <property type="match status" value="1"/>
</dbReference>
<dbReference type="EMBL" id="BSYA01000150">
    <property type="protein sequence ID" value="GMG34845.1"/>
    <property type="molecule type" value="Genomic_DNA"/>
</dbReference>
<organism evidence="7 8">
    <name type="scientific">Aspergillus oryzae</name>
    <name type="common">Yellow koji mold</name>
    <dbReference type="NCBI Taxonomy" id="5062"/>
    <lineage>
        <taxon>Eukaryota</taxon>
        <taxon>Fungi</taxon>
        <taxon>Dikarya</taxon>
        <taxon>Ascomycota</taxon>
        <taxon>Pezizomycotina</taxon>
        <taxon>Eurotiomycetes</taxon>
        <taxon>Eurotiomycetidae</taxon>
        <taxon>Eurotiales</taxon>
        <taxon>Aspergillaceae</taxon>
        <taxon>Aspergillus</taxon>
        <taxon>Aspergillus subgen. Circumdati</taxon>
    </lineage>
</organism>
<dbReference type="GO" id="GO:0005524">
    <property type="term" value="F:ATP binding"/>
    <property type="evidence" value="ECO:0007669"/>
    <property type="project" value="UniProtKB-KW"/>
</dbReference>
<keyword evidence="2" id="KW-0436">Ligase</keyword>
<accession>A0AAN4YRD8</accession>
<evidence type="ECO:0000256" key="3">
    <source>
        <dbReference type="ARBA" id="ARBA00022741"/>
    </source>
</evidence>
<dbReference type="GO" id="GO:0005886">
    <property type="term" value="C:plasma membrane"/>
    <property type="evidence" value="ECO:0007669"/>
    <property type="project" value="TreeGrafter"/>
</dbReference>
<evidence type="ECO:0000256" key="4">
    <source>
        <dbReference type="ARBA" id="ARBA00022840"/>
    </source>
</evidence>
<protein>
    <submittedName>
        <fullName evidence="7">Unnamed protein product</fullName>
    </submittedName>
</protein>
<dbReference type="InterPro" id="IPR042099">
    <property type="entry name" value="ANL_N_sf"/>
</dbReference>
<dbReference type="InterPro" id="IPR020845">
    <property type="entry name" value="AMP-binding_CS"/>
</dbReference>
<dbReference type="PROSITE" id="PS00455">
    <property type="entry name" value="AMP_BINDING"/>
    <property type="match status" value="1"/>
</dbReference>
<dbReference type="Pfam" id="PF00501">
    <property type="entry name" value="AMP-binding"/>
    <property type="match status" value="1"/>
</dbReference>
<feature type="domain" description="AMP-dependent synthetase/ligase" evidence="6">
    <location>
        <begin position="8"/>
        <end position="104"/>
    </location>
</feature>
<dbReference type="GO" id="GO:0004467">
    <property type="term" value="F:long-chain fatty acid-CoA ligase activity"/>
    <property type="evidence" value="ECO:0007669"/>
    <property type="project" value="UniProtKB-EC"/>
</dbReference>
<evidence type="ECO:0000313" key="7">
    <source>
        <dbReference type="EMBL" id="GMG34845.1"/>
    </source>
</evidence>